<feature type="domain" description="CD-NTase-associated protein 15" evidence="1">
    <location>
        <begin position="72"/>
        <end position="179"/>
    </location>
</feature>
<dbReference type="RefSeq" id="WP_178669692.1">
    <property type="nucleotide sequence ID" value="NZ_JAKNJB010000025.1"/>
</dbReference>
<reference evidence="2 3" key="1">
    <citation type="submission" date="2022-01" db="EMBL/GenBank/DDBJ databases">
        <title>Collection of gut derived symbiotic bacterial strains cultured from healthy donors.</title>
        <authorList>
            <person name="Lin H."/>
            <person name="Kohout C."/>
            <person name="Waligurski E."/>
            <person name="Pamer E.G."/>
        </authorList>
    </citation>
    <scope>NUCLEOTIDE SEQUENCE [LARGE SCALE GENOMIC DNA]</scope>
    <source>
        <strain evidence="2 3">DFI.3.7</strain>
    </source>
</reference>
<gene>
    <name evidence="2" type="ORF">L0P79_13460</name>
</gene>
<organism evidence="2 3">
    <name type="scientific">Intestinimonas massiliensis</name>
    <name type="common">ex Afouda et al. 2020</name>
    <dbReference type="NCBI Taxonomy" id="1673721"/>
    <lineage>
        <taxon>Bacteria</taxon>
        <taxon>Bacillati</taxon>
        <taxon>Bacillota</taxon>
        <taxon>Clostridia</taxon>
        <taxon>Eubacteriales</taxon>
        <taxon>Intestinimonas</taxon>
    </lineage>
</organism>
<dbReference type="Pfam" id="PF18153">
    <property type="entry name" value="Cap15_CD_rec"/>
    <property type="match status" value="1"/>
</dbReference>
<sequence>MNERIQKLIKPGIIIAALTFAICCLIKKPQEFGDYTSNVSYAVTVVTLIFYIYEKWAWQIIPWNRPPVLKKQYSGTIRYTFKGTAGEKPIGIQIKQTWLGIDIKTNTDINSSVTITAAIVSEFGQDILYYTYMTNPSAATQKSNPIQHGTCRMVLEGDNKTIRGKYWTSSNTTGDIEWKAVEKRK</sequence>
<dbReference type="Proteomes" id="UP001200313">
    <property type="component" value="Unassembled WGS sequence"/>
</dbReference>
<dbReference type="EMBL" id="JAKNJB010000025">
    <property type="protein sequence ID" value="MCG4528062.1"/>
    <property type="molecule type" value="Genomic_DNA"/>
</dbReference>
<accession>A0ABS9MB72</accession>
<evidence type="ECO:0000313" key="2">
    <source>
        <dbReference type="EMBL" id="MCG4528062.1"/>
    </source>
</evidence>
<protein>
    <recommendedName>
        <fullName evidence="1">CD-NTase-associated protein 15 domain-containing protein</fullName>
    </recommendedName>
</protein>
<evidence type="ECO:0000259" key="1">
    <source>
        <dbReference type="Pfam" id="PF18153"/>
    </source>
</evidence>
<name>A0ABS9MB72_9FIRM</name>
<evidence type="ECO:0000313" key="3">
    <source>
        <dbReference type="Proteomes" id="UP001200313"/>
    </source>
</evidence>
<comment type="caution">
    <text evidence="2">The sequence shown here is derived from an EMBL/GenBank/DDBJ whole genome shotgun (WGS) entry which is preliminary data.</text>
</comment>
<proteinExistence type="predicted"/>
<keyword evidence="3" id="KW-1185">Reference proteome</keyword>
<dbReference type="InterPro" id="IPR041208">
    <property type="entry name" value="Cap15"/>
</dbReference>